<evidence type="ECO:0000313" key="2">
    <source>
        <dbReference type="EMBL" id="KAA6373833.1"/>
    </source>
</evidence>
<evidence type="ECO:0000313" key="3">
    <source>
        <dbReference type="Proteomes" id="UP000324800"/>
    </source>
</evidence>
<comment type="caution">
    <text evidence="2">The sequence shown here is derived from an EMBL/GenBank/DDBJ whole genome shotgun (WGS) entry which is preliminary data.</text>
</comment>
<proteinExistence type="predicted"/>
<feature type="transmembrane region" description="Helical" evidence="1">
    <location>
        <begin position="220"/>
        <end position="238"/>
    </location>
</feature>
<keyword evidence="1" id="KW-1133">Transmembrane helix</keyword>
<reference evidence="2 3" key="1">
    <citation type="submission" date="2019-03" db="EMBL/GenBank/DDBJ databases">
        <title>Single cell metagenomics reveals metabolic interactions within the superorganism composed of flagellate Streblomastix strix and complex community of Bacteroidetes bacteria on its surface.</title>
        <authorList>
            <person name="Treitli S.C."/>
            <person name="Kolisko M."/>
            <person name="Husnik F."/>
            <person name="Keeling P."/>
            <person name="Hampl V."/>
        </authorList>
    </citation>
    <scope>NUCLEOTIDE SEQUENCE [LARGE SCALE GENOMIC DNA]</scope>
    <source>
        <strain evidence="2">ST1C</strain>
    </source>
</reference>
<evidence type="ECO:0000256" key="1">
    <source>
        <dbReference type="SAM" id="Phobius"/>
    </source>
</evidence>
<accession>A0A5J4UU30</accession>
<sequence>MSEVEGESPSEAIESAVEGAERKLRARKAKVEDKLEDVKDEVKEKVLGEEPERKKGSIVRQLSYKAAKGIHNAGEKYEIVGPKYTTTVNDQLDKGATTSEKVVGTSYNYIDKAADWYLNLLFTAGKKISEAVYKSSGDKLREEGTKKAVERTVGILVLILIYIVDFVNGLNIILIETNSTLSKLLTRKFGAGVGKASFVLFQIVVVLIVVLLLVVLLGPIWIVVLFILFSLLQIVSAFRDPLAVK</sequence>
<feature type="transmembrane region" description="Helical" evidence="1">
    <location>
        <begin position="153"/>
        <end position="175"/>
    </location>
</feature>
<dbReference type="AlphaFoldDB" id="A0A5J4UU30"/>
<keyword evidence="1" id="KW-0472">Membrane</keyword>
<protein>
    <submittedName>
        <fullName evidence="2">Uncharacterized protein</fullName>
    </submittedName>
</protein>
<organism evidence="2 3">
    <name type="scientific">Streblomastix strix</name>
    <dbReference type="NCBI Taxonomy" id="222440"/>
    <lineage>
        <taxon>Eukaryota</taxon>
        <taxon>Metamonada</taxon>
        <taxon>Preaxostyla</taxon>
        <taxon>Oxymonadida</taxon>
        <taxon>Streblomastigidae</taxon>
        <taxon>Streblomastix</taxon>
    </lineage>
</organism>
<gene>
    <name evidence="2" type="ORF">EZS28_030639</name>
</gene>
<name>A0A5J4UU30_9EUKA</name>
<keyword evidence="1" id="KW-0812">Transmembrane</keyword>
<dbReference type="Proteomes" id="UP000324800">
    <property type="component" value="Unassembled WGS sequence"/>
</dbReference>
<dbReference type="EMBL" id="SNRW01012433">
    <property type="protein sequence ID" value="KAA6373833.1"/>
    <property type="molecule type" value="Genomic_DNA"/>
</dbReference>